<proteinExistence type="predicted"/>
<keyword evidence="3" id="KW-1185">Reference proteome</keyword>
<feature type="region of interest" description="Disordered" evidence="1">
    <location>
        <begin position="40"/>
        <end position="59"/>
    </location>
</feature>
<evidence type="ECO:0008006" key="4">
    <source>
        <dbReference type="Google" id="ProtNLM"/>
    </source>
</evidence>
<accession>A0ABN9VVI6</accession>
<protein>
    <recommendedName>
        <fullName evidence="4">E3 ubiquitin-protein ligase</fullName>
    </recommendedName>
</protein>
<feature type="region of interest" description="Disordered" evidence="1">
    <location>
        <begin position="1"/>
        <end position="29"/>
    </location>
</feature>
<comment type="caution">
    <text evidence="2">The sequence shown here is derived from an EMBL/GenBank/DDBJ whole genome shotgun (WGS) entry which is preliminary data.</text>
</comment>
<gene>
    <name evidence="2" type="ORF">PCOR1329_LOCUS61627</name>
</gene>
<name>A0ABN9VVI6_9DINO</name>
<feature type="compositionally biased region" description="Low complexity" evidence="1">
    <location>
        <begin position="40"/>
        <end position="49"/>
    </location>
</feature>
<evidence type="ECO:0000256" key="1">
    <source>
        <dbReference type="SAM" id="MobiDB-lite"/>
    </source>
</evidence>
<dbReference type="EMBL" id="CAUYUJ010017757">
    <property type="protein sequence ID" value="CAK0877609.1"/>
    <property type="molecule type" value="Genomic_DNA"/>
</dbReference>
<evidence type="ECO:0000313" key="2">
    <source>
        <dbReference type="EMBL" id="CAK0877609.1"/>
    </source>
</evidence>
<sequence length="244" mass="26222">MPSLDYSRFDHIGDSDDDEGPDPGPEGVPQELLQALALQAEAEGAAAAAPRPPDNVLEDTVDYFERWDARRAGGADPSESASAASVERFEEDDFARLDQLAGLGGAECAICLASGSEQEPAVVLPCAARHRFHEESAPGAGSIATPPAHCAASTCAAWCARRPRGTRRRVRAVSARRHARRRRVVATTSQSGFCSEDDRVGLDSPGECRSGFRGEPRADCLWPGMDIETQPSDIHFVFHLGFLH</sequence>
<dbReference type="Proteomes" id="UP001189429">
    <property type="component" value="Unassembled WGS sequence"/>
</dbReference>
<reference evidence="2" key="1">
    <citation type="submission" date="2023-10" db="EMBL/GenBank/DDBJ databases">
        <authorList>
            <person name="Chen Y."/>
            <person name="Shah S."/>
            <person name="Dougan E. K."/>
            <person name="Thang M."/>
            <person name="Chan C."/>
        </authorList>
    </citation>
    <scope>NUCLEOTIDE SEQUENCE [LARGE SCALE GENOMIC DNA]</scope>
</reference>
<evidence type="ECO:0000313" key="3">
    <source>
        <dbReference type="Proteomes" id="UP001189429"/>
    </source>
</evidence>
<organism evidence="2 3">
    <name type="scientific">Prorocentrum cordatum</name>
    <dbReference type="NCBI Taxonomy" id="2364126"/>
    <lineage>
        <taxon>Eukaryota</taxon>
        <taxon>Sar</taxon>
        <taxon>Alveolata</taxon>
        <taxon>Dinophyceae</taxon>
        <taxon>Prorocentrales</taxon>
        <taxon>Prorocentraceae</taxon>
        <taxon>Prorocentrum</taxon>
    </lineage>
</organism>